<evidence type="ECO:0000313" key="4">
    <source>
        <dbReference type="EMBL" id="GGY03527.1"/>
    </source>
</evidence>
<dbReference type="InterPro" id="IPR001506">
    <property type="entry name" value="Peptidase_M12A"/>
</dbReference>
<evidence type="ECO:0000256" key="1">
    <source>
        <dbReference type="PROSITE-ProRule" id="PRU01211"/>
    </source>
</evidence>
<keyword evidence="5" id="KW-1185">Reference proteome</keyword>
<keyword evidence="1" id="KW-0645">Protease</keyword>
<feature type="signal peptide" evidence="2">
    <location>
        <begin position="1"/>
        <end position="29"/>
    </location>
</feature>
<evidence type="ECO:0000256" key="2">
    <source>
        <dbReference type="SAM" id="SignalP"/>
    </source>
</evidence>
<dbReference type="PANTHER" id="PTHR10127:SF850">
    <property type="entry name" value="METALLOENDOPEPTIDASE"/>
    <property type="match status" value="1"/>
</dbReference>
<keyword evidence="1" id="KW-0862">Zinc</keyword>
<dbReference type="EMBL" id="BMYX01000001">
    <property type="protein sequence ID" value="GGY03527.1"/>
    <property type="molecule type" value="Genomic_DNA"/>
</dbReference>
<dbReference type="PANTHER" id="PTHR10127">
    <property type="entry name" value="DISCOIDIN, CUB, EGF, LAMININ , AND ZINC METALLOPROTEASE DOMAIN CONTAINING"/>
    <property type="match status" value="1"/>
</dbReference>
<reference evidence="4" key="2">
    <citation type="submission" date="2020-09" db="EMBL/GenBank/DDBJ databases">
        <authorList>
            <person name="Sun Q."/>
            <person name="Kim S."/>
        </authorList>
    </citation>
    <scope>NUCLEOTIDE SEQUENCE</scope>
    <source>
        <strain evidence="4">KCTC 32182</strain>
    </source>
</reference>
<organism evidence="4 5">
    <name type="scientific">Paludibacterium paludis</name>
    <dbReference type="NCBI Taxonomy" id="1225769"/>
    <lineage>
        <taxon>Bacteria</taxon>
        <taxon>Pseudomonadati</taxon>
        <taxon>Pseudomonadota</taxon>
        <taxon>Betaproteobacteria</taxon>
        <taxon>Neisseriales</taxon>
        <taxon>Chromobacteriaceae</taxon>
        <taxon>Paludibacterium</taxon>
    </lineage>
</organism>
<dbReference type="GO" id="GO:0008270">
    <property type="term" value="F:zinc ion binding"/>
    <property type="evidence" value="ECO:0007669"/>
    <property type="project" value="UniProtKB-UniRule"/>
</dbReference>
<comment type="cofactor">
    <cofactor evidence="1">
        <name>Zn(2+)</name>
        <dbReference type="ChEBI" id="CHEBI:29105"/>
    </cofactor>
    <text evidence="1">Binds 1 zinc ion per subunit.</text>
</comment>
<dbReference type="AlphaFoldDB" id="A0A918U701"/>
<feature type="binding site" evidence="1">
    <location>
        <position position="147"/>
    </location>
    <ligand>
        <name>Zn(2+)</name>
        <dbReference type="ChEBI" id="CHEBI:29105"/>
        <note>catalytic</note>
    </ligand>
</feature>
<protein>
    <recommendedName>
        <fullName evidence="3">Peptidase M12A domain-containing protein</fullName>
    </recommendedName>
</protein>
<sequence length="484" mass="53789">MARNSRSIFPPVAAASIAALLVAPGSALSLTLPGEDETSAPRRSPRAVVSTTAKRWPMPIPYALGSTDHRTRHAFLRAARHLSDSTGVCFVERTYESDYLYVVNIPGKVASTSNVGMIGGPQMLELNEGSEGHIALHELMHALGFLHEHQRSDRDRNVKVVVNDDGQDPNDSIRRHALAIGAYDFDSVTHGEPSLFPPRDPARPLRVTERDTLSAGDIAGVRRIYPVNSRREACRPFGFNGLSVDVSKRILNLVPGARRTVRLALPPHVTVRSYELRRDDNNRLNVMVTQRPGNVFELEVEALPNSVSKGLFSLHVEFFTFEGTPVLAHLSVDVSPSYRHRVRQIVSSHDKTMCLEARPRRDKRSKSAMPQYFDMMSMDMNVHIASCDPDNVLQLWEHSDGGLLATATGHYLVRESTHGGGDARLALRRPDEGGATEPVALWQETEGQWRNMSMPGSLLTFSSANLPMLAAKSPHGFWQKWEWY</sequence>
<feature type="binding site" evidence="1">
    <location>
        <position position="137"/>
    </location>
    <ligand>
        <name>Zn(2+)</name>
        <dbReference type="ChEBI" id="CHEBI:29105"/>
        <note>catalytic</note>
    </ligand>
</feature>
<feature type="binding site" evidence="1">
    <location>
        <position position="141"/>
    </location>
    <ligand>
        <name>Zn(2+)</name>
        <dbReference type="ChEBI" id="CHEBI:29105"/>
        <note>catalytic</note>
    </ligand>
</feature>
<dbReference type="PRINTS" id="PR00480">
    <property type="entry name" value="ASTACIN"/>
</dbReference>
<keyword evidence="2" id="KW-0732">Signal</keyword>
<dbReference type="GO" id="GO:0006508">
    <property type="term" value="P:proteolysis"/>
    <property type="evidence" value="ECO:0007669"/>
    <property type="project" value="UniProtKB-KW"/>
</dbReference>
<feature type="active site" evidence="1">
    <location>
        <position position="138"/>
    </location>
</feature>
<feature type="domain" description="Peptidase M12A" evidence="3">
    <location>
        <begin position="46"/>
        <end position="235"/>
    </location>
</feature>
<dbReference type="InterPro" id="IPR024079">
    <property type="entry name" value="MetalloPept_cat_dom_sf"/>
</dbReference>
<dbReference type="Gene3D" id="3.40.390.10">
    <property type="entry name" value="Collagenase (Catalytic Domain)"/>
    <property type="match status" value="1"/>
</dbReference>
<comment type="caution">
    <text evidence="4">The sequence shown here is derived from an EMBL/GenBank/DDBJ whole genome shotgun (WGS) entry which is preliminary data.</text>
</comment>
<accession>A0A918U701</accession>
<dbReference type="GO" id="GO:0004222">
    <property type="term" value="F:metalloendopeptidase activity"/>
    <property type="evidence" value="ECO:0007669"/>
    <property type="project" value="UniProtKB-UniRule"/>
</dbReference>
<evidence type="ECO:0000259" key="3">
    <source>
        <dbReference type="PROSITE" id="PS51864"/>
    </source>
</evidence>
<comment type="caution">
    <text evidence="1">Lacks conserved residue(s) required for the propagation of feature annotation.</text>
</comment>
<evidence type="ECO:0000313" key="5">
    <source>
        <dbReference type="Proteomes" id="UP000645257"/>
    </source>
</evidence>
<keyword evidence="1" id="KW-0482">Metalloprotease</keyword>
<name>A0A918U701_9NEIS</name>
<keyword evidence="1" id="KW-0378">Hydrolase</keyword>
<reference evidence="4" key="1">
    <citation type="journal article" date="2014" name="Int. J. Syst. Evol. Microbiol.">
        <title>Complete genome sequence of Corynebacterium casei LMG S-19264T (=DSM 44701T), isolated from a smear-ripened cheese.</title>
        <authorList>
            <consortium name="US DOE Joint Genome Institute (JGI-PGF)"/>
            <person name="Walter F."/>
            <person name="Albersmeier A."/>
            <person name="Kalinowski J."/>
            <person name="Ruckert C."/>
        </authorList>
    </citation>
    <scope>NUCLEOTIDE SEQUENCE</scope>
    <source>
        <strain evidence="4">KCTC 32182</strain>
    </source>
</reference>
<dbReference type="InterPro" id="IPR006026">
    <property type="entry name" value="Peptidase_Metallo"/>
</dbReference>
<proteinExistence type="predicted"/>
<dbReference type="PROSITE" id="PS51864">
    <property type="entry name" value="ASTACIN"/>
    <property type="match status" value="1"/>
</dbReference>
<dbReference type="RefSeq" id="WP_189530252.1">
    <property type="nucleotide sequence ID" value="NZ_BMYX01000001.1"/>
</dbReference>
<feature type="chain" id="PRO_5036678516" description="Peptidase M12A domain-containing protein" evidence="2">
    <location>
        <begin position="30"/>
        <end position="484"/>
    </location>
</feature>
<dbReference type="Pfam" id="PF01400">
    <property type="entry name" value="Astacin"/>
    <property type="match status" value="1"/>
</dbReference>
<gene>
    <name evidence="4" type="ORF">GCM10011289_02290</name>
</gene>
<keyword evidence="1" id="KW-0479">Metal-binding</keyword>
<dbReference type="SMART" id="SM00235">
    <property type="entry name" value="ZnMc"/>
    <property type="match status" value="1"/>
</dbReference>
<dbReference type="SUPFAM" id="SSF55486">
    <property type="entry name" value="Metalloproteases ('zincins'), catalytic domain"/>
    <property type="match status" value="1"/>
</dbReference>
<dbReference type="Proteomes" id="UP000645257">
    <property type="component" value="Unassembled WGS sequence"/>
</dbReference>